<proteinExistence type="inferred from homology"/>
<dbReference type="Proteomes" id="UP000192708">
    <property type="component" value="Unassembled WGS sequence"/>
</dbReference>
<dbReference type="AlphaFoldDB" id="A0A1W2A548"/>
<dbReference type="PANTHER" id="PTHR42928">
    <property type="entry name" value="TRICARBOXYLATE-BINDING PROTEIN"/>
    <property type="match status" value="1"/>
</dbReference>
<evidence type="ECO:0000313" key="4">
    <source>
        <dbReference type="Proteomes" id="UP000192708"/>
    </source>
</evidence>
<dbReference type="CDD" id="cd13578">
    <property type="entry name" value="PBP2_Bug27"/>
    <property type="match status" value="1"/>
</dbReference>
<reference evidence="3 4" key="1">
    <citation type="submission" date="2017-04" db="EMBL/GenBank/DDBJ databases">
        <authorList>
            <person name="Afonso C.L."/>
            <person name="Miller P.J."/>
            <person name="Scott M.A."/>
            <person name="Spackman E."/>
            <person name="Goraichik I."/>
            <person name="Dimitrov K.M."/>
            <person name="Suarez D.L."/>
            <person name="Swayne D.E."/>
        </authorList>
    </citation>
    <scope>NUCLEOTIDE SEQUENCE [LARGE SCALE GENOMIC DNA]</scope>
    <source>
        <strain evidence="3 4">VK13</strain>
    </source>
</reference>
<dbReference type="PANTHER" id="PTHR42928:SF5">
    <property type="entry name" value="BLR1237 PROTEIN"/>
    <property type="match status" value="1"/>
</dbReference>
<evidence type="ECO:0000256" key="1">
    <source>
        <dbReference type="ARBA" id="ARBA00006987"/>
    </source>
</evidence>
<gene>
    <name evidence="3" type="ORF">SAMN06296008_107116</name>
</gene>
<dbReference type="Pfam" id="PF03401">
    <property type="entry name" value="TctC"/>
    <property type="match status" value="1"/>
</dbReference>
<dbReference type="PIRSF" id="PIRSF017082">
    <property type="entry name" value="YflP"/>
    <property type="match status" value="1"/>
</dbReference>
<comment type="similarity">
    <text evidence="1">Belongs to the UPF0065 (bug) family.</text>
</comment>
<dbReference type="Gene3D" id="3.40.190.150">
    <property type="entry name" value="Bordetella uptake gene, domain 1"/>
    <property type="match status" value="1"/>
</dbReference>
<name>A0A1W2A548_9BURK</name>
<dbReference type="EMBL" id="FWXJ01000007">
    <property type="protein sequence ID" value="SMC55592.1"/>
    <property type="molecule type" value="Genomic_DNA"/>
</dbReference>
<dbReference type="InterPro" id="IPR005064">
    <property type="entry name" value="BUG"/>
</dbReference>
<keyword evidence="3" id="KW-0675">Receptor</keyword>
<keyword evidence="4" id="KW-1185">Reference proteome</keyword>
<accession>A0A1W2A548</accession>
<keyword evidence="2" id="KW-0732">Signal</keyword>
<dbReference type="OrthoDB" id="8678477at2"/>
<dbReference type="STRING" id="1938817.SAMN06296008_107116"/>
<evidence type="ECO:0000256" key="2">
    <source>
        <dbReference type="SAM" id="SignalP"/>
    </source>
</evidence>
<sequence length="328" mass="34760">MPILKTASKKFFAIIFLATSSLGIGADLPNYPNKPIKFIVPFAPGGNTDIAARIIATGLTEQLGQSVVVENKAGAGGGIGTDFVAKSLPDGYTVLVGHIGALTINPAIYEKLPYDTFKDFEPVGLSVVTPLVLVTAPKTGIKSMDELIRKAKADPEKVTFGTAGSGSAAHMASELFNLTANMKTTHIPYKGAGPATTALVAGEIDFSFSGVSPSLPFVKAGKLIALGVTSKKPIPQYPGVKTLDSMGLNDFEVFDWSGLLVPTGTPPVIIQKLNLELNKFLNLPSTKALLEQQGFEARPGTPEQFKVFIKSETDKWTRSAKLAKIKVE</sequence>
<feature type="chain" id="PRO_5012529140" evidence="2">
    <location>
        <begin position="27"/>
        <end position="328"/>
    </location>
</feature>
<dbReference type="SUPFAM" id="SSF53850">
    <property type="entry name" value="Periplasmic binding protein-like II"/>
    <property type="match status" value="1"/>
</dbReference>
<feature type="signal peptide" evidence="2">
    <location>
        <begin position="1"/>
        <end position="26"/>
    </location>
</feature>
<dbReference type="Gene3D" id="3.40.190.10">
    <property type="entry name" value="Periplasmic binding protein-like II"/>
    <property type="match status" value="1"/>
</dbReference>
<dbReference type="RefSeq" id="WP_084283628.1">
    <property type="nucleotide sequence ID" value="NZ_FWXJ01000007.1"/>
</dbReference>
<protein>
    <submittedName>
        <fullName evidence="3">Tripartite-type tricarboxylate transporter, receptor component TctC</fullName>
    </submittedName>
</protein>
<evidence type="ECO:0000313" key="3">
    <source>
        <dbReference type="EMBL" id="SMC55592.1"/>
    </source>
</evidence>
<dbReference type="InterPro" id="IPR042100">
    <property type="entry name" value="Bug_dom1"/>
</dbReference>
<organism evidence="3 4">
    <name type="scientific">Polynucleobacter kasalickyi</name>
    <dbReference type="NCBI Taxonomy" id="1938817"/>
    <lineage>
        <taxon>Bacteria</taxon>
        <taxon>Pseudomonadati</taxon>
        <taxon>Pseudomonadota</taxon>
        <taxon>Betaproteobacteria</taxon>
        <taxon>Burkholderiales</taxon>
        <taxon>Burkholderiaceae</taxon>
        <taxon>Polynucleobacter</taxon>
    </lineage>
</organism>